<feature type="transmembrane region" description="Helical" evidence="7">
    <location>
        <begin position="214"/>
        <end position="233"/>
    </location>
</feature>
<dbReference type="PANTHER" id="PTHR30487:SF0">
    <property type="entry name" value="PREPILIN LEADER PEPTIDASE_N-METHYLTRANSFERASE-RELATED"/>
    <property type="match status" value="1"/>
</dbReference>
<comment type="similarity">
    <text evidence="2">Belongs to the peptidase A24 family.</text>
</comment>
<feature type="domain" description="Prepilin type IV endopeptidase peptidase" evidence="8">
    <location>
        <begin position="102"/>
        <end position="201"/>
    </location>
</feature>
<dbReference type="OrthoDB" id="9789291at2"/>
<dbReference type="Pfam" id="PF06750">
    <property type="entry name" value="A24_N_bact"/>
    <property type="match status" value="1"/>
</dbReference>
<feature type="transmembrane region" description="Helical" evidence="7">
    <location>
        <begin position="182"/>
        <end position="202"/>
    </location>
</feature>
<evidence type="ECO:0000256" key="1">
    <source>
        <dbReference type="ARBA" id="ARBA00004651"/>
    </source>
</evidence>
<sequence>MLLLKGLIAYFLLILASFFMVIGERLVTQRSFLWGRSICDYCHHPIHPLYLMPLIGPLLTKFHCSHCRHPIAKKYLFGELVYALSVIVLLLTTNHPIFNSAIFSMLFIMSVSDYHKQWVPDRLQLILLAIIMINHALLAIPIYWFQPIVLLLLFILINKIWPQSIGGADIKTISLLSLTYPAHFGLMWLQIATSLALLYILCHNYVTHRSLEGIPFFPFITLSFPIISLVYYFNPNLF</sequence>
<evidence type="ECO:0000259" key="9">
    <source>
        <dbReference type="Pfam" id="PF06750"/>
    </source>
</evidence>
<dbReference type="GO" id="GO:0004190">
    <property type="term" value="F:aspartic-type endopeptidase activity"/>
    <property type="evidence" value="ECO:0007669"/>
    <property type="project" value="InterPro"/>
</dbReference>
<evidence type="ECO:0000256" key="5">
    <source>
        <dbReference type="ARBA" id="ARBA00022989"/>
    </source>
</evidence>
<keyword evidence="5 7" id="KW-1133">Transmembrane helix</keyword>
<feature type="transmembrane region" description="Helical" evidence="7">
    <location>
        <begin position="6"/>
        <end position="27"/>
    </location>
</feature>
<evidence type="ECO:0000256" key="2">
    <source>
        <dbReference type="ARBA" id="ARBA00005801"/>
    </source>
</evidence>
<feature type="transmembrane region" description="Helical" evidence="7">
    <location>
        <begin position="126"/>
        <end position="157"/>
    </location>
</feature>
<dbReference type="AlphaFoldDB" id="A0A1W1YW97"/>
<dbReference type="EMBL" id="FWXK01000004">
    <property type="protein sequence ID" value="SMC40091.1"/>
    <property type="molecule type" value="Genomic_DNA"/>
</dbReference>
<comment type="subcellular location">
    <subcellularLocation>
        <location evidence="1">Cell membrane</location>
        <topology evidence="1">Multi-pass membrane protein</topology>
    </subcellularLocation>
</comment>
<keyword evidence="4 7" id="KW-0812">Transmembrane</keyword>
<evidence type="ECO:0000256" key="4">
    <source>
        <dbReference type="ARBA" id="ARBA00022692"/>
    </source>
</evidence>
<evidence type="ECO:0000256" key="7">
    <source>
        <dbReference type="SAM" id="Phobius"/>
    </source>
</evidence>
<dbReference type="InterPro" id="IPR050882">
    <property type="entry name" value="Prepilin_peptidase/N-MTase"/>
</dbReference>
<keyword evidence="6 7" id="KW-0472">Membrane</keyword>
<reference evidence="11" key="1">
    <citation type="submission" date="2017-04" db="EMBL/GenBank/DDBJ databases">
        <authorList>
            <person name="Varghese N."/>
            <person name="Submissions S."/>
        </authorList>
    </citation>
    <scope>NUCLEOTIDE SEQUENCE [LARGE SCALE GENOMIC DNA]</scope>
    <source>
        <strain evidence="11">DSM 21500</strain>
    </source>
</reference>
<evidence type="ECO:0000259" key="8">
    <source>
        <dbReference type="Pfam" id="PF01478"/>
    </source>
</evidence>
<dbReference type="Proteomes" id="UP000243884">
    <property type="component" value="Unassembled WGS sequence"/>
</dbReference>
<dbReference type="STRING" id="371602.SAMN04487984_0938"/>
<evidence type="ECO:0000313" key="11">
    <source>
        <dbReference type="Proteomes" id="UP000243884"/>
    </source>
</evidence>
<evidence type="ECO:0000256" key="3">
    <source>
        <dbReference type="ARBA" id="ARBA00022475"/>
    </source>
</evidence>
<dbReference type="GO" id="GO:0005886">
    <property type="term" value="C:plasma membrane"/>
    <property type="evidence" value="ECO:0007669"/>
    <property type="project" value="UniProtKB-SubCell"/>
</dbReference>
<evidence type="ECO:0000256" key="6">
    <source>
        <dbReference type="ARBA" id="ARBA00023136"/>
    </source>
</evidence>
<dbReference type="Gene3D" id="1.20.120.1220">
    <property type="match status" value="1"/>
</dbReference>
<evidence type="ECO:0000313" key="10">
    <source>
        <dbReference type="EMBL" id="SMC40091.1"/>
    </source>
</evidence>
<proteinExistence type="inferred from homology"/>
<feature type="domain" description="Prepilin peptidase A24 N-terminal" evidence="9">
    <location>
        <begin position="13"/>
        <end position="91"/>
    </location>
</feature>
<organism evidence="10 11">
    <name type="scientific">Aerococcus suis</name>
    <dbReference type="NCBI Taxonomy" id="371602"/>
    <lineage>
        <taxon>Bacteria</taxon>
        <taxon>Bacillati</taxon>
        <taxon>Bacillota</taxon>
        <taxon>Bacilli</taxon>
        <taxon>Lactobacillales</taxon>
        <taxon>Aerococcaceae</taxon>
        <taxon>Aerococcus</taxon>
    </lineage>
</organism>
<dbReference type="PANTHER" id="PTHR30487">
    <property type="entry name" value="TYPE 4 PREPILIN-LIKE PROTEINS LEADER PEPTIDE-PROCESSING ENZYME"/>
    <property type="match status" value="1"/>
</dbReference>
<accession>A0A1W1YW97</accession>
<dbReference type="RefSeq" id="WP_084099075.1">
    <property type="nucleotide sequence ID" value="NZ_FWXK01000004.1"/>
</dbReference>
<keyword evidence="3" id="KW-1003">Cell membrane</keyword>
<protein>
    <submittedName>
        <fullName evidence="10">Type IV leader peptidase family protein</fullName>
    </submittedName>
</protein>
<gene>
    <name evidence="10" type="ORF">SAMN04487984_0938</name>
</gene>
<dbReference type="InterPro" id="IPR010627">
    <property type="entry name" value="Prepilin_pept_A24_N"/>
</dbReference>
<keyword evidence="11" id="KW-1185">Reference proteome</keyword>
<name>A0A1W1YW97_9LACT</name>
<feature type="transmembrane region" description="Helical" evidence="7">
    <location>
        <begin position="75"/>
        <end position="91"/>
    </location>
</feature>
<dbReference type="Pfam" id="PF01478">
    <property type="entry name" value="Peptidase_A24"/>
    <property type="match status" value="1"/>
</dbReference>
<dbReference type="InterPro" id="IPR000045">
    <property type="entry name" value="Prepilin_IV_endopep_pep"/>
</dbReference>
<dbReference type="GO" id="GO:0006465">
    <property type="term" value="P:signal peptide processing"/>
    <property type="evidence" value="ECO:0007669"/>
    <property type="project" value="TreeGrafter"/>
</dbReference>